<keyword evidence="3" id="KW-1185">Reference proteome</keyword>
<dbReference type="STRING" id="93684.SAMN05421853_11579"/>
<gene>
    <name evidence="2" type="ORF">SAMN05421853_11579</name>
</gene>
<dbReference type="EMBL" id="FOXV01000015">
    <property type="protein sequence ID" value="SFQ64555.1"/>
    <property type="molecule type" value="Genomic_DNA"/>
</dbReference>
<dbReference type="Proteomes" id="UP000243106">
    <property type="component" value="Unassembled WGS sequence"/>
</dbReference>
<name>A0A1I6A7D8_9RHOB</name>
<sequence length="55" mass="5496">MRPQTQKSLAISGALALVALLAAYKAAMVTAAFTSQTACVAVNDSAAATPAQRAC</sequence>
<evidence type="ECO:0000256" key="1">
    <source>
        <dbReference type="SAM" id="SignalP"/>
    </source>
</evidence>
<reference evidence="3" key="1">
    <citation type="submission" date="2016-10" db="EMBL/GenBank/DDBJ databases">
        <authorList>
            <person name="Varghese N."/>
            <person name="Submissions S."/>
        </authorList>
    </citation>
    <scope>NUCLEOTIDE SEQUENCE [LARGE SCALE GENOMIC DNA]</scope>
    <source>
        <strain evidence="3">JCM 10271</strain>
    </source>
</reference>
<evidence type="ECO:0000313" key="3">
    <source>
        <dbReference type="Proteomes" id="UP000243106"/>
    </source>
</evidence>
<dbReference type="AlphaFoldDB" id="A0A1I6A7D8"/>
<organism evidence="2 3">
    <name type="scientific">Roseivivax halotolerans</name>
    <dbReference type="NCBI Taxonomy" id="93684"/>
    <lineage>
        <taxon>Bacteria</taxon>
        <taxon>Pseudomonadati</taxon>
        <taxon>Pseudomonadota</taxon>
        <taxon>Alphaproteobacteria</taxon>
        <taxon>Rhodobacterales</taxon>
        <taxon>Roseobacteraceae</taxon>
        <taxon>Roseivivax</taxon>
    </lineage>
</organism>
<feature type="chain" id="PRO_5017473568" evidence="1">
    <location>
        <begin position="32"/>
        <end position="55"/>
    </location>
</feature>
<feature type="signal peptide" evidence="1">
    <location>
        <begin position="1"/>
        <end position="31"/>
    </location>
</feature>
<protein>
    <submittedName>
        <fullName evidence="2">Uncharacterized protein</fullName>
    </submittedName>
</protein>
<dbReference type="RefSeq" id="WP_175497607.1">
    <property type="nucleotide sequence ID" value="NZ_FOXV01000015.1"/>
</dbReference>
<evidence type="ECO:0000313" key="2">
    <source>
        <dbReference type="EMBL" id="SFQ64555.1"/>
    </source>
</evidence>
<keyword evidence="1" id="KW-0732">Signal</keyword>
<accession>A0A1I6A7D8</accession>
<proteinExistence type="predicted"/>